<dbReference type="PROSITE" id="PS51318">
    <property type="entry name" value="TAT"/>
    <property type="match status" value="1"/>
</dbReference>
<name>A0A4R5Y580_9MICC</name>
<organism evidence="2 3">
    <name type="scientific">Arthrobacter nitrophenolicus</name>
    <dbReference type="NCBI Taxonomy" id="683150"/>
    <lineage>
        <taxon>Bacteria</taxon>
        <taxon>Bacillati</taxon>
        <taxon>Actinomycetota</taxon>
        <taxon>Actinomycetes</taxon>
        <taxon>Micrococcales</taxon>
        <taxon>Micrococcaceae</taxon>
        <taxon>Arthrobacter</taxon>
    </lineage>
</organism>
<dbReference type="OrthoDB" id="5582316at2"/>
<evidence type="ECO:0000256" key="1">
    <source>
        <dbReference type="SAM" id="SignalP"/>
    </source>
</evidence>
<evidence type="ECO:0000313" key="2">
    <source>
        <dbReference type="EMBL" id="TDL39644.1"/>
    </source>
</evidence>
<dbReference type="AlphaFoldDB" id="A0A4R5Y580"/>
<keyword evidence="1" id="KW-0732">Signal</keyword>
<gene>
    <name evidence="2" type="ORF">E2R57_03960</name>
</gene>
<dbReference type="Pfam" id="PF16868">
    <property type="entry name" value="NMT1_3"/>
    <property type="match status" value="1"/>
</dbReference>
<dbReference type="NCBIfam" id="TIGR02122">
    <property type="entry name" value="TRAP_TAXI"/>
    <property type="match status" value="1"/>
</dbReference>
<dbReference type="Gene3D" id="3.40.190.10">
    <property type="entry name" value="Periplasmic binding protein-like II"/>
    <property type="match status" value="2"/>
</dbReference>
<dbReference type="PANTHER" id="PTHR42941:SF1">
    <property type="entry name" value="SLL1037 PROTEIN"/>
    <property type="match status" value="1"/>
</dbReference>
<dbReference type="InterPro" id="IPR006311">
    <property type="entry name" value="TAT_signal"/>
</dbReference>
<feature type="chain" id="PRO_5021004635" evidence="1">
    <location>
        <begin position="23"/>
        <end position="315"/>
    </location>
</feature>
<reference evidence="2 3" key="1">
    <citation type="submission" date="2019-03" db="EMBL/GenBank/DDBJ databases">
        <title>Genome Sequencing and Assembly of Various Microbes Isolated from Partially Reclaimed Soil and Acid Mine Drainage (AMD) Site.</title>
        <authorList>
            <person name="Steinbock B."/>
            <person name="Bechtold R."/>
            <person name="Sevigny J.L."/>
            <person name="Thomas D."/>
            <person name="Cuthill L.R."/>
            <person name="Aveiro Johannsen E.J."/>
            <person name="Thomas K."/>
            <person name="Ghosh A."/>
        </authorList>
    </citation>
    <scope>NUCLEOTIDE SEQUENCE [LARGE SCALE GENOMIC DNA]</scope>
    <source>
        <strain evidence="2 3">S-A1</strain>
    </source>
</reference>
<dbReference type="EMBL" id="SMZQ01000002">
    <property type="protein sequence ID" value="TDL39644.1"/>
    <property type="molecule type" value="Genomic_DNA"/>
</dbReference>
<dbReference type="InterPro" id="IPR011852">
    <property type="entry name" value="TRAP_TAXI"/>
</dbReference>
<proteinExistence type="predicted"/>
<protein>
    <submittedName>
        <fullName evidence="2">TAXI family TRAP transporter solute-binding subunit</fullName>
    </submittedName>
</protein>
<evidence type="ECO:0000313" key="3">
    <source>
        <dbReference type="Proteomes" id="UP000294621"/>
    </source>
</evidence>
<accession>A0A4R5Y580</accession>
<comment type="caution">
    <text evidence="2">The sequence shown here is derived from an EMBL/GenBank/DDBJ whole genome shotgun (WGS) entry which is preliminary data.</text>
</comment>
<dbReference type="Proteomes" id="UP000294621">
    <property type="component" value="Unassembled WGS sequence"/>
</dbReference>
<dbReference type="RefSeq" id="WP_133346632.1">
    <property type="nucleotide sequence ID" value="NZ_SMZQ01000002.1"/>
</dbReference>
<dbReference type="SUPFAM" id="SSF53850">
    <property type="entry name" value="Periplasmic binding protein-like II"/>
    <property type="match status" value="1"/>
</dbReference>
<sequence>MTPHQSATISRRRLLAAAPAAAAALALPGCSTPDRRFTLGTAEPRGFFYDFGQSLTAAVARAKIGFSLDPRITDGSVENLAGILSGKLDFSLVLADVALTERNRLHAVGRLYLNYLQFAVPANSSIRSISELRGRTVSLGASSATIRAGHLLLKAGGVPESEVNVKEVAVTRVLDALASGEVDAALFAGGVPHPQMETSGGRGPVGGIRLIDLAGEQRILQAEYGPVYQPVTLPMSLYSSGTEIASVGISTLLLARPDLPNDVVSGVVGVLIRRSAELVPPGTVGVQFLDPRSLIYTSGVPLHAGAAEAYRRNHA</sequence>
<feature type="signal peptide" evidence="1">
    <location>
        <begin position="1"/>
        <end position="22"/>
    </location>
</feature>
<dbReference type="PANTHER" id="PTHR42941">
    <property type="entry name" value="SLL1037 PROTEIN"/>
    <property type="match status" value="1"/>
</dbReference>